<dbReference type="Proteomes" id="UP001497525">
    <property type="component" value="Unassembled WGS sequence"/>
</dbReference>
<name>A0AAV2TT41_CALDB</name>
<comment type="caution">
    <text evidence="3">The sequence shown here is derived from an EMBL/GenBank/DDBJ whole genome shotgun (WGS) entry which is preliminary data.</text>
</comment>
<evidence type="ECO:0000256" key="1">
    <source>
        <dbReference type="SAM" id="MobiDB-lite"/>
    </source>
</evidence>
<protein>
    <submittedName>
        <fullName evidence="3">Uncharacterized protein</fullName>
    </submittedName>
</protein>
<feature type="chain" id="PRO_5043965780" evidence="2">
    <location>
        <begin position="22"/>
        <end position="162"/>
    </location>
</feature>
<sequence length="162" mass="18672">MYWSLLCAICILGIDFHVVTANVLRADQPRETGVQNGGDNDIKTVSVIKEKGREKIGGRNMKDIESPQSVEDEKVEEVEEKRRHISRRPRVVKSPTGEIKESRLRMRLGRAEENVQNEYAPVKMPIRDFIADREHHKKRNDLKARASKRPEDDLHTHTSPNL</sequence>
<gene>
    <name evidence="3" type="ORF">CDAUBV1_LOCUS15652</name>
</gene>
<keyword evidence="2" id="KW-0732">Signal</keyword>
<evidence type="ECO:0000313" key="4">
    <source>
        <dbReference type="Proteomes" id="UP001497525"/>
    </source>
</evidence>
<organism evidence="3 4">
    <name type="scientific">Calicophoron daubneyi</name>
    <name type="common">Rumen fluke</name>
    <name type="synonym">Paramphistomum daubneyi</name>
    <dbReference type="NCBI Taxonomy" id="300641"/>
    <lineage>
        <taxon>Eukaryota</taxon>
        <taxon>Metazoa</taxon>
        <taxon>Spiralia</taxon>
        <taxon>Lophotrochozoa</taxon>
        <taxon>Platyhelminthes</taxon>
        <taxon>Trematoda</taxon>
        <taxon>Digenea</taxon>
        <taxon>Plagiorchiida</taxon>
        <taxon>Pronocephalata</taxon>
        <taxon>Paramphistomoidea</taxon>
        <taxon>Paramphistomidae</taxon>
        <taxon>Calicophoron</taxon>
    </lineage>
</organism>
<dbReference type="AlphaFoldDB" id="A0AAV2TT41"/>
<feature type="region of interest" description="Disordered" evidence="1">
    <location>
        <begin position="126"/>
        <end position="162"/>
    </location>
</feature>
<dbReference type="EMBL" id="CAXLJL010000711">
    <property type="protein sequence ID" value="CAL5140320.1"/>
    <property type="molecule type" value="Genomic_DNA"/>
</dbReference>
<feature type="compositionally biased region" description="Basic and acidic residues" evidence="1">
    <location>
        <begin position="141"/>
        <end position="156"/>
    </location>
</feature>
<accession>A0AAV2TT41</accession>
<feature type="region of interest" description="Disordered" evidence="1">
    <location>
        <begin position="53"/>
        <end position="98"/>
    </location>
</feature>
<proteinExistence type="predicted"/>
<reference evidence="3" key="1">
    <citation type="submission" date="2024-06" db="EMBL/GenBank/DDBJ databases">
        <authorList>
            <person name="Liu X."/>
            <person name="Lenzi L."/>
            <person name="Haldenby T S."/>
            <person name="Uol C."/>
        </authorList>
    </citation>
    <scope>NUCLEOTIDE SEQUENCE</scope>
</reference>
<evidence type="ECO:0000313" key="3">
    <source>
        <dbReference type="EMBL" id="CAL5140320.1"/>
    </source>
</evidence>
<feature type="compositionally biased region" description="Basic and acidic residues" evidence="1">
    <location>
        <begin position="53"/>
        <end position="65"/>
    </location>
</feature>
<evidence type="ECO:0000256" key="2">
    <source>
        <dbReference type="SAM" id="SignalP"/>
    </source>
</evidence>
<feature type="signal peptide" evidence="2">
    <location>
        <begin position="1"/>
        <end position="21"/>
    </location>
</feature>